<dbReference type="KEGG" id="bgo:BM43_6543"/>
<dbReference type="EMBL" id="PDDY01000001">
    <property type="protein sequence ID" value="PEH40946.1"/>
    <property type="molecule type" value="Genomic_DNA"/>
</dbReference>
<accession>A0A0D5DFZ7</accession>
<dbReference type="OrthoDB" id="8963422at2"/>
<evidence type="ECO:0000313" key="5">
    <source>
        <dbReference type="Proteomes" id="UP000220629"/>
    </source>
</evidence>
<dbReference type="EMBL" id="CP104215">
    <property type="protein sequence ID" value="UWX74528.1"/>
    <property type="molecule type" value="Genomic_DNA"/>
</dbReference>
<protein>
    <submittedName>
        <fullName evidence="1 2">Cellulose synthase</fullName>
    </submittedName>
</protein>
<reference evidence="5" key="2">
    <citation type="submission" date="2017-09" db="EMBL/GenBank/DDBJ databases">
        <title>FDA dAtabase for Regulatory Grade micrObial Sequences (FDA-ARGOS): Supporting development and validation of Infectious Disease Dx tests.</title>
        <authorList>
            <person name="Minogue T."/>
            <person name="Wolcott M."/>
            <person name="Wasieloski L."/>
            <person name="Aguilar W."/>
            <person name="Moore D."/>
            <person name="Tallon L."/>
            <person name="Sadzewicz L."/>
            <person name="Ott S."/>
            <person name="Zhao X."/>
            <person name="Nagaraj S."/>
            <person name="Vavikolanu K."/>
            <person name="Aluvathingal J."/>
            <person name="Nadendla S."/>
            <person name="Sichtig H."/>
        </authorList>
    </citation>
    <scope>NUCLEOTIDE SEQUENCE [LARGE SCALE GENOMIC DNA]</scope>
    <source>
        <strain evidence="5">FDAARGOS_390</strain>
    </source>
</reference>
<dbReference type="OMA" id="CVDLRPY"/>
<accession>A0A095F7P7</accession>
<gene>
    <name evidence="2" type="ORF">CRM94_01525</name>
    <name evidence="1" type="ORF">DM48_1224</name>
    <name evidence="3" type="ORF">NYZ96_23690</name>
</gene>
<name>A0A095F7P7_BURGA</name>
<sequence length="151" mass="16675">MPTAVDFLLEQNLSSQWRGFLRALAEEFESQLSPDELRHLMFRVGCRYAGEHALAPCESTADLEHALNLHWASVRWGYVELSDQGSHLRIVHCGAPITAFGNGALAWMPAFLQGSYQTWLDAMGASQLTVVQSGSEDDGFAVEFLLTSDTV</sequence>
<evidence type="ECO:0000313" key="2">
    <source>
        <dbReference type="EMBL" id="PEH40946.1"/>
    </source>
</evidence>
<dbReference type="Gene3D" id="3.30.70.2590">
    <property type="match status" value="1"/>
</dbReference>
<dbReference type="InterPro" id="IPR022798">
    <property type="entry name" value="BcsD_bac"/>
</dbReference>
<reference evidence="2" key="3">
    <citation type="submission" date="2017-09" db="EMBL/GenBank/DDBJ databases">
        <title>FDA dAtabase for Regulatory Grade micrObial Sequences (FDA-ARGOS): Supporting development and validation of Infectious Disease Dx tests.</title>
        <authorList>
            <person name="Minogue T."/>
            <person name="Wolcott M."/>
            <person name="Wasieloski L."/>
            <person name="Aguilar W."/>
            <person name="Moore D."/>
            <person name="Tallon L.J."/>
            <person name="Sadzewicz L."/>
            <person name="Ott S."/>
            <person name="Zhao X."/>
            <person name="Nagaraj S."/>
            <person name="Vavikolanu K."/>
            <person name="Aluvathingal J."/>
            <person name="Nadendla S."/>
            <person name="Sichtig H."/>
        </authorList>
    </citation>
    <scope>NUCLEOTIDE SEQUENCE</scope>
    <source>
        <strain evidence="2">FDAARGOS_390</strain>
    </source>
</reference>
<dbReference type="AlphaFoldDB" id="A0A095F7P7"/>
<reference evidence="3" key="4">
    <citation type="submission" date="2022-09" db="EMBL/GenBank/DDBJ databases">
        <title>Genomic of Burkholderia gladioli.</title>
        <authorList>
            <person name="Wu H."/>
        </authorList>
    </citation>
    <scope>NUCLEOTIDE SEQUENCE</scope>
    <source>
        <strain evidence="3">ZN-S4</strain>
    </source>
</reference>
<dbReference type="Proteomes" id="UP001059745">
    <property type="component" value="Chromosome 2"/>
</dbReference>
<proteinExistence type="predicted"/>
<reference evidence="1 4" key="1">
    <citation type="submission" date="2014-04" db="EMBL/GenBank/DDBJ databases">
        <authorList>
            <person name="Bishop-Lilly K.A."/>
            <person name="Broomall S.M."/>
            <person name="Chain P.S."/>
            <person name="Chertkov O."/>
            <person name="Coyne S.R."/>
            <person name="Daligault H.E."/>
            <person name="Davenport K.W."/>
            <person name="Erkkila T."/>
            <person name="Frey K.G."/>
            <person name="Gibbons H.S."/>
            <person name="Gu W."/>
            <person name="Jaissle J."/>
            <person name="Johnson S.L."/>
            <person name="Koroleva G.I."/>
            <person name="Ladner J.T."/>
            <person name="Lo C.-C."/>
            <person name="Minogue T.D."/>
            <person name="Munk C."/>
            <person name="Palacios G.F."/>
            <person name="Redden C.L."/>
            <person name="Rosenzweig C.N."/>
            <person name="Scholz M.B."/>
            <person name="Teshima H."/>
            <person name="Xu Y."/>
        </authorList>
    </citation>
    <scope>NUCLEOTIDE SEQUENCE [LARGE SCALE GENOMIC DNA]</scope>
    <source>
        <strain evidence="4">gladioli</strain>
        <strain evidence="1">Gladioli</strain>
    </source>
</reference>
<dbReference type="RefSeq" id="WP_013691540.1">
    <property type="nucleotide sequence ID" value="NZ_CADEPO010000010.1"/>
</dbReference>
<dbReference type="InterPro" id="IPR038470">
    <property type="entry name" value="Cellsynth_D_sf"/>
</dbReference>
<evidence type="ECO:0000313" key="1">
    <source>
        <dbReference type="EMBL" id="KGC12985.1"/>
    </source>
</evidence>
<dbReference type="GeneID" id="66462574"/>
<evidence type="ECO:0000313" key="3">
    <source>
        <dbReference type="EMBL" id="UWX74528.1"/>
    </source>
</evidence>
<dbReference type="Proteomes" id="UP000029590">
    <property type="component" value="Unassembled WGS sequence"/>
</dbReference>
<dbReference type="Proteomes" id="UP000220629">
    <property type="component" value="Unassembled WGS sequence"/>
</dbReference>
<evidence type="ECO:0000313" key="4">
    <source>
        <dbReference type="Proteomes" id="UP000029590"/>
    </source>
</evidence>
<dbReference type="Pfam" id="PF03500">
    <property type="entry name" value="Cellsynth_D"/>
    <property type="match status" value="1"/>
</dbReference>
<dbReference type="EMBL" id="JPGG01000016">
    <property type="protein sequence ID" value="KGC12985.1"/>
    <property type="molecule type" value="Genomic_DNA"/>
</dbReference>
<dbReference type="GO" id="GO:0030244">
    <property type="term" value="P:cellulose biosynthetic process"/>
    <property type="evidence" value="ECO:0007669"/>
    <property type="project" value="InterPro"/>
</dbReference>
<organism evidence="2 5">
    <name type="scientific">Burkholderia gladioli</name>
    <name type="common">Pseudomonas marginata</name>
    <name type="synonym">Phytomonas marginata</name>
    <dbReference type="NCBI Taxonomy" id="28095"/>
    <lineage>
        <taxon>Bacteria</taxon>
        <taxon>Pseudomonadati</taxon>
        <taxon>Pseudomonadota</taxon>
        <taxon>Betaproteobacteria</taxon>
        <taxon>Burkholderiales</taxon>
        <taxon>Burkholderiaceae</taxon>
        <taxon>Burkholderia</taxon>
    </lineage>
</organism>